<feature type="transmembrane region" description="Helical" evidence="1">
    <location>
        <begin position="360"/>
        <end position="377"/>
    </location>
</feature>
<protein>
    <submittedName>
        <fullName evidence="3">Membrane RL1 protein2</fullName>
    </submittedName>
</protein>
<name>A0A0G2TZF6_HCMV</name>
<keyword evidence="1" id="KW-0812">Transmembrane</keyword>
<reference evidence="4 5" key="1">
    <citation type="journal article" date="2015" name="J. Virol.">
        <title>High-throughput analysis of human cytomegalovirus genome diversity highlights the widespread occurrence of gene-disrupting mutations and pervasive recombination.</title>
        <authorList>
            <person name="Sijmons S."/>
            <person name="Thys K."/>
            <person name="Mbong Ngwese M."/>
            <person name="Van Damme E."/>
            <person name="Dvorak J."/>
            <person name="Van Loock M."/>
            <person name="Li G."/>
            <person name="Tachezy R."/>
            <person name="Busson L."/>
            <person name="Aerssens J."/>
            <person name="Van Ranst M."/>
            <person name="Maes P."/>
        </authorList>
    </citation>
    <scope>NUCLEOTIDE SEQUENCE [LARGE SCALE GENOMIC DNA]</scope>
    <source>
        <strain evidence="2">BE/12/2011</strain>
        <strain evidence="3">BE/6/2012</strain>
    </source>
</reference>
<proteinExistence type="predicted"/>
<sequence>MRVDRQRRNNFTYHQTVYIILTFYILRKGKCNSTDTNNSTSTSPHSTTSNTTVYSTLNTSNFSTSSKTSYTFTSSPVLTSNTYTSIVSSVTTLNTSINITHHTSATTAAFSSTNTRFTTLLNNATNITSLVNTTATIDVTSNENSLNASTMDNTTSNPRTSFAVNYTITINGTNSSSFNICEQNITIRVKATEITAEEGNNVTIRANSTWSCPLVTWIRHYNLTTHGHHIYPYVHRQTNHRHKILTSHIICHPDRSPATPYHDLCRSCNKTELHLYDLNTTNSGRYSRRCYKDYNGPYEDENFRLIVKPRNGTDNYTIPVCPKSSNSENDDEYDYTASTIRNANHRHKTNYRDSSHITRTTWTVTLICIACVLLFFARRAFNKKYHQLQDDISESHFIVYYNPEHED</sequence>
<evidence type="ECO:0000313" key="2">
    <source>
        <dbReference type="EMBL" id="AKI15920.1"/>
    </source>
</evidence>
<keyword evidence="1" id="KW-1133">Transmembrane helix</keyword>
<organismHost>
    <name type="scientific">Homo sapiens</name>
    <name type="common">Human</name>
    <dbReference type="NCBI Taxonomy" id="9606"/>
</organismHost>
<accession>A0A0G2TZF6</accession>
<dbReference type="EMBL" id="KP745695">
    <property type="protein sequence ID" value="AKI17922.1"/>
    <property type="molecule type" value="Genomic_DNA"/>
</dbReference>
<keyword evidence="1" id="KW-0472">Membrane</keyword>
<evidence type="ECO:0000313" key="5">
    <source>
        <dbReference type="Proteomes" id="UP000174628"/>
    </source>
</evidence>
<dbReference type="EMBL" id="KP745683">
    <property type="protein sequence ID" value="AKI15920.1"/>
    <property type="molecule type" value="Genomic_DNA"/>
</dbReference>
<evidence type="ECO:0000313" key="4">
    <source>
        <dbReference type="Proteomes" id="UP000159249"/>
    </source>
</evidence>
<organism evidence="3 5">
    <name type="scientific">Human cytomegalovirus</name>
    <name type="common">HHV-5</name>
    <name type="synonym">Human herpesvirus 5</name>
    <dbReference type="NCBI Taxonomy" id="10359"/>
    <lineage>
        <taxon>Viruses</taxon>
        <taxon>Duplodnaviria</taxon>
        <taxon>Heunggongvirae</taxon>
        <taxon>Peploviricota</taxon>
        <taxon>Herviviricetes</taxon>
        <taxon>Herpesvirales</taxon>
        <taxon>Orthoherpesviridae</taxon>
        <taxon>Betaherpesvirinae</taxon>
        <taxon>Cytomegalovirus</taxon>
        <taxon>Cytomegalovirus humanbeta5</taxon>
    </lineage>
</organism>
<dbReference type="Proteomes" id="UP000159249">
    <property type="component" value="Segment"/>
</dbReference>
<dbReference type="Proteomes" id="UP000174628">
    <property type="component" value="Genome"/>
</dbReference>
<evidence type="ECO:0000256" key="1">
    <source>
        <dbReference type="SAM" id="Phobius"/>
    </source>
</evidence>
<evidence type="ECO:0000313" key="3">
    <source>
        <dbReference type="EMBL" id="AKI17922.1"/>
    </source>
</evidence>
<gene>
    <name evidence="3" type="primary">RL12</name>
</gene>